<dbReference type="RefSeq" id="WP_219501547.1">
    <property type="nucleotide sequence ID" value="NZ_JAHXDN010000002.1"/>
</dbReference>
<protein>
    <submittedName>
        <fullName evidence="2">Transglutaminase-like cysteine peptidase</fullName>
    </submittedName>
</protein>
<dbReference type="EMBL" id="JAHXDN010000002">
    <property type="protein sequence ID" value="MBW4708108.1"/>
    <property type="molecule type" value="Genomic_DNA"/>
</dbReference>
<gene>
    <name evidence="2" type="ORF">KX928_09940</name>
</gene>
<name>A0A9X1FUW0_9RHOB</name>
<evidence type="ECO:0000256" key="1">
    <source>
        <dbReference type="SAM" id="SignalP"/>
    </source>
</evidence>
<evidence type="ECO:0000313" key="2">
    <source>
        <dbReference type="EMBL" id="MBW4708108.1"/>
    </source>
</evidence>
<accession>A0A9X1FUW0</accession>
<dbReference type="PANTHER" id="PTHR39327">
    <property type="match status" value="1"/>
</dbReference>
<feature type="signal peptide" evidence="1">
    <location>
        <begin position="1"/>
        <end position="25"/>
    </location>
</feature>
<dbReference type="InterPro" id="IPR010319">
    <property type="entry name" value="Transglutaminase-like_Cys_pept"/>
</dbReference>
<feature type="chain" id="PRO_5040804439" evidence="1">
    <location>
        <begin position="26"/>
        <end position="203"/>
    </location>
</feature>
<keyword evidence="3" id="KW-1185">Reference proteome</keyword>
<sequence length="203" mass="22212">MCRVWVLCLTGVTLAALLSASPVQAGSNSAKFLLPQRTISAPAGFAGLCAKYRWVCAPSARSNISEDATLRAAKAINNRVNRQVRQIEDQVQYGREELWTLPTARGGDCEDLVLLKKKLLIEHGIPSENLLIATVLDRKLNSHAVLILRTAGGDLVLDSLTNKIMPWKRTGHTFLKLQNPDALNQWHAVLAGGVIKDRPTASR</sequence>
<organism evidence="2 3">
    <name type="scientific">Roseobacter insulae</name>
    <dbReference type="NCBI Taxonomy" id="2859783"/>
    <lineage>
        <taxon>Bacteria</taxon>
        <taxon>Pseudomonadati</taxon>
        <taxon>Pseudomonadota</taxon>
        <taxon>Alphaproteobacteria</taxon>
        <taxon>Rhodobacterales</taxon>
        <taxon>Roseobacteraceae</taxon>
        <taxon>Roseobacter</taxon>
    </lineage>
</organism>
<reference evidence="2" key="1">
    <citation type="submission" date="2021-07" db="EMBL/GenBank/DDBJ databases">
        <title>Roseobacter insulae sp. nov., isolated from a tidal flat.</title>
        <authorList>
            <person name="Park S."/>
            <person name="Yoon J.-H."/>
        </authorList>
    </citation>
    <scope>NUCLEOTIDE SEQUENCE</scope>
    <source>
        <strain evidence="2">YSTF-M11</strain>
    </source>
</reference>
<dbReference type="Proteomes" id="UP001138661">
    <property type="component" value="Unassembled WGS sequence"/>
</dbReference>
<keyword evidence="1" id="KW-0732">Signal</keyword>
<comment type="caution">
    <text evidence="2">The sequence shown here is derived from an EMBL/GenBank/DDBJ whole genome shotgun (WGS) entry which is preliminary data.</text>
</comment>
<dbReference type="Pfam" id="PF06035">
    <property type="entry name" value="Peptidase_C93"/>
    <property type="match status" value="1"/>
</dbReference>
<evidence type="ECO:0000313" key="3">
    <source>
        <dbReference type="Proteomes" id="UP001138661"/>
    </source>
</evidence>
<proteinExistence type="predicted"/>
<dbReference type="PANTHER" id="PTHR39327:SF1">
    <property type="entry name" value="BLR5470 PROTEIN"/>
    <property type="match status" value="1"/>
</dbReference>
<dbReference type="AlphaFoldDB" id="A0A9X1FUW0"/>